<dbReference type="Pfam" id="PF00096">
    <property type="entry name" value="zf-C2H2"/>
    <property type="match status" value="2"/>
</dbReference>
<dbReference type="SMART" id="SM00355">
    <property type="entry name" value="ZnF_C2H2"/>
    <property type="match status" value="10"/>
</dbReference>
<evidence type="ECO:0000256" key="2">
    <source>
        <dbReference type="ARBA" id="ARBA00022737"/>
    </source>
</evidence>
<feature type="region of interest" description="Disordered" evidence="6">
    <location>
        <begin position="629"/>
        <end position="650"/>
    </location>
</feature>
<evidence type="ECO:0000256" key="6">
    <source>
        <dbReference type="SAM" id="MobiDB-lite"/>
    </source>
</evidence>
<dbReference type="PROSITE" id="PS00028">
    <property type="entry name" value="ZINC_FINGER_C2H2_1"/>
    <property type="match status" value="7"/>
</dbReference>
<feature type="domain" description="C2H2-type" evidence="7">
    <location>
        <begin position="597"/>
        <end position="625"/>
    </location>
</feature>
<accession>A0ABN8ILR9</accession>
<dbReference type="InterPro" id="IPR013087">
    <property type="entry name" value="Znf_C2H2_type"/>
</dbReference>
<evidence type="ECO:0000313" key="9">
    <source>
        <dbReference type="Proteomes" id="UP000837857"/>
    </source>
</evidence>
<dbReference type="EMBL" id="OW152836">
    <property type="protein sequence ID" value="CAH2057447.1"/>
    <property type="molecule type" value="Genomic_DNA"/>
</dbReference>
<organism evidence="8 9">
    <name type="scientific">Iphiclides podalirius</name>
    <name type="common">scarce swallowtail</name>
    <dbReference type="NCBI Taxonomy" id="110791"/>
    <lineage>
        <taxon>Eukaryota</taxon>
        <taxon>Metazoa</taxon>
        <taxon>Ecdysozoa</taxon>
        <taxon>Arthropoda</taxon>
        <taxon>Hexapoda</taxon>
        <taxon>Insecta</taxon>
        <taxon>Pterygota</taxon>
        <taxon>Neoptera</taxon>
        <taxon>Endopterygota</taxon>
        <taxon>Lepidoptera</taxon>
        <taxon>Glossata</taxon>
        <taxon>Ditrysia</taxon>
        <taxon>Papilionoidea</taxon>
        <taxon>Papilionidae</taxon>
        <taxon>Papilioninae</taxon>
        <taxon>Iphiclides</taxon>
    </lineage>
</organism>
<keyword evidence="4" id="KW-0862">Zinc</keyword>
<evidence type="ECO:0000313" key="8">
    <source>
        <dbReference type="EMBL" id="CAH2057447.1"/>
    </source>
</evidence>
<dbReference type="PANTHER" id="PTHR24384">
    <property type="entry name" value="FINGER PUTATIVE TRANSCRIPTION FACTOR FAMILY-RELATED"/>
    <property type="match status" value="1"/>
</dbReference>
<dbReference type="Proteomes" id="UP000837857">
    <property type="component" value="Chromosome 24"/>
</dbReference>
<feature type="domain" description="C2H2-type" evidence="7">
    <location>
        <begin position="569"/>
        <end position="596"/>
    </location>
</feature>
<evidence type="ECO:0000256" key="5">
    <source>
        <dbReference type="PROSITE-ProRule" id="PRU00042"/>
    </source>
</evidence>
<proteinExistence type="predicted"/>
<dbReference type="SUPFAM" id="SSF57667">
    <property type="entry name" value="beta-beta-alpha zinc fingers"/>
    <property type="match status" value="3"/>
</dbReference>
<evidence type="ECO:0000256" key="4">
    <source>
        <dbReference type="ARBA" id="ARBA00022833"/>
    </source>
</evidence>
<gene>
    <name evidence="8" type="ORF">IPOD504_LOCUS10244</name>
</gene>
<feature type="non-terminal residue" evidence="8">
    <location>
        <position position="1"/>
    </location>
</feature>
<feature type="domain" description="C2H2-type" evidence="7">
    <location>
        <begin position="388"/>
        <end position="415"/>
    </location>
</feature>
<evidence type="ECO:0000259" key="7">
    <source>
        <dbReference type="PROSITE" id="PS50157"/>
    </source>
</evidence>
<evidence type="ECO:0000256" key="1">
    <source>
        <dbReference type="ARBA" id="ARBA00022723"/>
    </source>
</evidence>
<keyword evidence="3 5" id="KW-0863">Zinc-finger</keyword>
<sequence length="650" mass="76089">MDVKVYKYDQFQLKLCYQELTALKITKRDVLPHYFCYECAILLHKFVKFKQKCYEGQKELRALLVRGKITHDSVRRLKLKSTKFKPTLEVLTLNKRVRTFTFTDRKRIRRKLSECVEAVVTASSPEIVSAGEENEGSEERNTDTSVDIPETVPDDVKDEPNDLIFDLHEEADDPDDLDFNPAEDNAMSLTTVFITEKEILKTEEVVVEQVDETNGGNDVAVDKYAGLIARRRKNSVASKKDFKRRRQRKIEGVRNNWGDRKYKFTVRQRRCLDLNKWRKISLTEEEAVREFEKRASDPKYVQGTYTCKDCYKVFSKEDIMRRHMKLKHNPSIGRFECRFCRARFRLECHLRKHVRIHFTKYQCLVCNLVVAIEPTALMHEETHTGVTRTCKYCGEEFRHMSTYYTHLRTHRSRHVCASCGASFVSEAGLHQHRRVRHVDDEPRQQPAGKTYCERCQIEFETPKAHSEHLNSSALHADVEKEDNEEVPAPKRRYKRLRFGRTSKKKPTTCHQCGKHFDTQTQCMAHHYEEHPGTSFCPPNERHICEICGASLAPGSIAMHHNIHTREKLHSCETCGRQFHSTAGLKRHKVTHTGEKPYECPLCEKRFTQSNSMKLHYRTFHLKQPYPKRVRTKKKDDIQDAVPMESGEDSF</sequence>
<feature type="domain" description="C2H2-type" evidence="7">
    <location>
        <begin position="305"/>
        <end position="328"/>
    </location>
</feature>
<dbReference type="SUPFAM" id="SSF57716">
    <property type="entry name" value="Glucocorticoid receptor-like (DNA-binding domain)"/>
    <property type="match status" value="1"/>
</dbReference>
<evidence type="ECO:0000256" key="3">
    <source>
        <dbReference type="ARBA" id="ARBA00022771"/>
    </source>
</evidence>
<keyword evidence="2" id="KW-0677">Repeat</keyword>
<dbReference type="PANTHER" id="PTHR24384:SF192">
    <property type="entry name" value="ZINC FINGER AND BTB DOMAIN-CONTAINING PROTEIN 47"/>
    <property type="match status" value="1"/>
</dbReference>
<feature type="domain" description="C2H2-type" evidence="7">
    <location>
        <begin position="414"/>
        <end position="442"/>
    </location>
</feature>
<feature type="region of interest" description="Disordered" evidence="6">
    <location>
        <begin position="126"/>
        <end position="159"/>
    </location>
</feature>
<dbReference type="Gene3D" id="3.30.160.60">
    <property type="entry name" value="Classic Zinc Finger"/>
    <property type="match status" value="4"/>
</dbReference>
<keyword evidence="1" id="KW-0479">Metal-binding</keyword>
<keyword evidence="9" id="KW-1185">Reference proteome</keyword>
<dbReference type="PROSITE" id="PS50157">
    <property type="entry name" value="ZINC_FINGER_C2H2_2"/>
    <property type="match status" value="7"/>
</dbReference>
<feature type="domain" description="C2H2-type" evidence="7">
    <location>
        <begin position="335"/>
        <end position="362"/>
    </location>
</feature>
<feature type="domain" description="C2H2-type" evidence="7">
    <location>
        <begin position="507"/>
        <end position="535"/>
    </location>
</feature>
<reference evidence="8" key="1">
    <citation type="submission" date="2022-03" db="EMBL/GenBank/DDBJ databases">
        <authorList>
            <person name="Martin H S."/>
        </authorList>
    </citation>
    <scope>NUCLEOTIDE SEQUENCE</scope>
</reference>
<protein>
    <recommendedName>
        <fullName evidence="7">C2H2-type domain-containing protein</fullName>
    </recommendedName>
</protein>
<dbReference type="InterPro" id="IPR036236">
    <property type="entry name" value="Znf_C2H2_sf"/>
</dbReference>
<name>A0ABN8ILR9_9NEOP</name>
<dbReference type="InterPro" id="IPR050752">
    <property type="entry name" value="C2H2-ZF_domain"/>
</dbReference>